<keyword evidence="9 11" id="KW-0486">Methionine biosynthesis</keyword>
<dbReference type="InterPro" id="IPR000672">
    <property type="entry name" value="THF_DH/CycHdrlase"/>
</dbReference>
<keyword evidence="6 11" id="KW-0521">NADP</keyword>
<evidence type="ECO:0000259" key="13">
    <source>
        <dbReference type="Pfam" id="PF02882"/>
    </source>
</evidence>
<dbReference type="Pfam" id="PF00763">
    <property type="entry name" value="THF_DHG_CYH"/>
    <property type="match status" value="1"/>
</dbReference>
<evidence type="ECO:0000256" key="1">
    <source>
        <dbReference type="ARBA" id="ARBA00004777"/>
    </source>
</evidence>
<organism evidence="14 15">
    <name type="scientific">Hominibacterium faecale</name>
    <dbReference type="NCBI Taxonomy" id="2839743"/>
    <lineage>
        <taxon>Bacteria</taxon>
        <taxon>Bacillati</taxon>
        <taxon>Bacillota</taxon>
        <taxon>Clostridia</taxon>
        <taxon>Peptostreptococcales</taxon>
        <taxon>Anaerovoracaceae</taxon>
        <taxon>Hominibacterium</taxon>
    </lineage>
</organism>
<evidence type="ECO:0000313" key="15">
    <source>
        <dbReference type="Proteomes" id="UP001065549"/>
    </source>
</evidence>
<dbReference type="GO" id="GO:0009086">
    <property type="term" value="P:methionine biosynthetic process"/>
    <property type="evidence" value="ECO:0007669"/>
    <property type="project" value="UniProtKB-KW"/>
</dbReference>
<dbReference type="GO" id="GO:0035999">
    <property type="term" value="P:tetrahydrofolate interconversion"/>
    <property type="evidence" value="ECO:0007669"/>
    <property type="project" value="UniProtKB-UniRule"/>
</dbReference>
<evidence type="ECO:0000256" key="8">
    <source>
        <dbReference type="ARBA" id="ARBA00023102"/>
    </source>
</evidence>
<feature type="domain" description="Tetrahydrofolate dehydrogenase/cyclohydrolase NAD(P)-binding" evidence="13">
    <location>
        <begin position="139"/>
        <end position="283"/>
    </location>
</feature>
<comment type="catalytic activity">
    <reaction evidence="11">
        <text>(6R)-5,10-methenyltetrahydrofolate + H2O = (6R)-10-formyltetrahydrofolate + H(+)</text>
        <dbReference type="Rhea" id="RHEA:23700"/>
        <dbReference type="ChEBI" id="CHEBI:15377"/>
        <dbReference type="ChEBI" id="CHEBI:15378"/>
        <dbReference type="ChEBI" id="CHEBI:57455"/>
        <dbReference type="ChEBI" id="CHEBI:195366"/>
        <dbReference type="EC" id="3.5.4.9"/>
    </reaction>
</comment>
<dbReference type="InterPro" id="IPR036291">
    <property type="entry name" value="NAD(P)-bd_dom_sf"/>
</dbReference>
<dbReference type="GO" id="GO:0004488">
    <property type="term" value="F:methylenetetrahydrofolate dehydrogenase (NADP+) activity"/>
    <property type="evidence" value="ECO:0007669"/>
    <property type="project" value="UniProtKB-UniRule"/>
</dbReference>
<evidence type="ECO:0000256" key="4">
    <source>
        <dbReference type="ARBA" id="ARBA00022755"/>
    </source>
</evidence>
<evidence type="ECO:0000256" key="9">
    <source>
        <dbReference type="ARBA" id="ARBA00023167"/>
    </source>
</evidence>
<comment type="caution">
    <text evidence="11">Lacks conserved residue(s) required for the propagation of feature annotation.</text>
</comment>
<dbReference type="PANTHER" id="PTHR48099">
    <property type="entry name" value="C-1-TETRAHYDROFOLATE SYNTHASE, CYTOPLASMIC-RELATED"/>
    <property type="match status" value="1"/>
</dbReference>
<reference evidence="14" key="1">
    <citation type="submission" date="2022-09" db="EMBL/GenBank/DDBJ databases">
        <title>Culturomic study of gut microbiota in children with autism spectrum disorder.</title>
        <authorList>
            <person name="Efimov B.A."/>
            <person name="Chaplin A.V."/>
            <person name="Sokolova S.R."/>
            <person name="Pikina A.P."/>
            <person name="Korzhanova M."/>
            <person name="Belova V."/>
            <person name="Korostin D."/>
        </authorList>
    </citation>
    <scope>NUCLEOTIDE SEQUENCE</scope>
    <source>
        <strain evidence="14">ASD5510</strain>
    </source>
</reference>
<dbReference type="EC" id="3.5.4.9" evidence="11"/>
<dbReference type="Proteomes" id="UP001065549">
    <property type="component" value="Unassembled WGS sequence"/>
</dbReference>
<comment type="similarity">
    <text evidence="11">Belongs to the tetrahydrofolate dehydrogenase/cyclohydrolase family.</text>
</comment>
<dbReference type="PRINTS" id="PR00085">
    <property type="entry name" value="THFDHDRGNASE"/>
</dbReference>
<evidence type="ECO:0000256" key="6">
    <source>
        <dbReference type="ARBA" id="ARBA00022857"/>
    </source>
</evidence>
<dbReference type="InterPro" id="IPR020630">
    <property type="entry name" value="THF_DH/CycHdrlase_cat_dom"/>
</dbReference>
<dbReference type="CDD" id="cd01080">
    <property type="entry name" value="NAD_bind_m-THF_DH_Cyclohyd"/>
    <property type="match status" value="1"/>
</dbReference>
<comment type="caution">
    <text evidence="14">The sequence shown here is derived from an EMBL/GenBank/DDBJ whole genome shotgun (WGS) entry which is preliminary data.</text>
</comment>
<dbReference type="SUPFAM" id="SSF53223">
    <property type="entry name" value="Aminoacid dehydrogenase-like, N-terminal domain"/>
    <property type="match status" value="1"/>
</dbReference>
<keyword evidence="15" id="KW-1185">Reference proteome</keyword>
<dbReference type="RefSeq" id="WP_227755567.1">
    <property type="nucleotide sequence ID" value="NZ_JAJAGH010000017.1"/>
</dbReference>
<dbReference type="Gene3D" id="3.40.50.10860">
    <property type="entry name" value="Leucine Dehydrogenase, chain A, domain 1"/>
    <property type="match status" value="1"/>
</dbReference>
<feature type="binding site" evidence="11">
    <location>
        <begin position="165"/>
        <end position="167"/>
    </location>
    <ligand>
        <name>NADP(+)</name>
        <dbReference type="ChEBI" id="CHEBI:58349"/>
    </ligand>
</feature>
<evidence type="ECO:0000256" key="10">
    <source>
        <dbReference type="ARBA" id="ARBA00023268"/>
    </source>
</evidence>
<dbReference type="InterPro" id="IPR046346">
    <property type="entry name" value="Aminoacid_DH-like_N_sf"/>
</dbReference>
<dbReference type="GO" id="GO:0005829">
    <property type="term" value="C:cytosol"/>
    <property type="evidence" value="ECO:0007669"/>
    <property type="project" value="TreeGrafter"/>
</dbReference>
<sequence length="285" mass="30615">MTQLLKGKEVADALTEKLQSQVKEMKEKGIAPCLAIIRVGENPSDLSYERGALKRAEKVGITVRQYVYDEAIDQETLIGDLEGINQDDSIHGVLIFQPLPKQIDDGAVRKVLKPEKDVDGITEGSLCGVFSASHRGFAPCTARACMEILNYYGIDPAGKRAAVLGRSLVIGKPAAMMIMEKNGTVTVCHSKTGEARMMEICKESDIILAAMGRAGMIDSRYLTGSQIVIDVGINVDQHGNLCGDVDFESASRLCEAITPVPGGVGAVTTAVLMLQVVEAAQQEMF</sequence>
<name>A0A9J6QZL7_9FIRM</name>
<keyword evidence="3 11" id="KW-0028">Amino-acid biosynthesis</keyword>
<dbReference type="PANTHER" id="PTHR48099:SF5">
    <property type="entry name" value="C-1-TETRAHYDROFOLATE SYNTHASE, CYTOPLASMIC"/>
    <property type="match status" value="1"/>
</dbReference>
<evidence type="ECO:0000256" key="2">
    <source>
        <dbReference type="ARBA" id="ARBA00022563"/>
    </source>
</evidence>
<dbReference type="SUPFAM" id="SSF51735">
    <property type="entry name" value="NAD(P)-binding Rossmann-fold domains"/>
    <property type="match status" value="1"/>
</dbReference>
<keyword evidence="2 11" id="KW-0554">One-carbon metabolism</keyword>
<dbReference type="HAMAP" id="MF_01576">
    <property type="entry name" value="THF_DHG_CYH"/>
    <property type="match status" value="1"/>
</dbReference>
<feature type="binding site" evidence="11">
    <location>
        <position position="233"/>
    </location>
    <ligand>
        <name>NADP(+)</name>
        <dbReference type="ChEBI" id="CHEBI:58349"/>
    </ligand>
</feature>
<evidence type="ECO:0000313" key="14">
    <source>
        <dbReference type="EMBL" id="MCU7380928.1"/>
    </source>
</evidence>
<comment type="pathway">
    <text evidence="1 11">One-carbon metabolism; tetrahydrofolate interconversion.</text>
</comment>
<comment type="function">
    <text evidence="11">Catalyzes the oxidation of 5,10-methylenetetrahydrofolate to 5,10-methenyltetrahydrofolate and then the hydrolysis of 5,10-methenyltetrahydrofolate to 10-formyltetrahydrofolate.</text>
</comment>
<protein>
    <recommendedName>
        <fullName evidence="11">Bifunctional protein FolD</fullName>
    </recommendedName>
    <domain>
        <recommendedName>
            <fullName evidence="11">Methylenetetrahydrofolate dehydrogenase</fullName>
            <ecNumber evidence="11">1.5.1.5</ecNumber>
        </recommendedName>
    </domain>
    <domain>
        <recommendedName>
            <fullName evidence="11">Methenyltetrahydrofolate cyclohydrolase</fullName>
            <ecNumber evidence="11">3.5.4.9</ecNumber>
        </recommendedName>
    </domain>
</protein>
<dbReference type="AlphaFoldDB" id="A0A9J6QZL7"/>
<dbReference type="GO" id="GO:0006164">
    <property type="term" value="P:purine nucleotide biosynthetic process"/>
    <property type="evidence" value="ECO:0007669"/>
    <property type="project" value="UniProtKB-KW"/>
</dbReference>
<dbReference type="GO" id="GO:0000105">
    <property type="term" value="P:L-histidine biosynthetic process"/>
    <property type="evidence" value="ECO:0007669"/>
    <property type="project" value="UniProtKB-KW"/>
</dbReference>
<gene>
    <name evidence="11" type="primary">folD</name>
    <name evidence="14" type="ORF">OBO34_21675</name>
</gene>
<keyword evidence="8 11" id="KW-0368">Histidine biosynthesis</keyword>
<evidence type="ECO:0000256" key="5">
    <source>
        <dbReference type="ARBA" id="ARBA00022801"/>
    </source>
</evidence>
<keyword evidence="10 11" id="KW-0511">Multifunctional enzyme</keyword>
<evidence type="ECO:0000256" key="3">
    <source>
        <dbReference type="ARBA" id="ARBA00022605"/>
    </source>
</evidence>
<dbReference type="InterPro" id="IPR020631">
    <property type="entry name" value="THF_DH/CycHdrlase_NAD-bd_dom"/>
</dbReference>
<feature type="domain" description="Tetrahydrofolate dehydrogenase/cyclohydrolase catalytic" evidence="12">
    <location>
        <begin position="5"/>
        <end position="119"/>
    </location>
</feature>
<keyword evidence="7 11" id="KW-0560">Oxidoreductase</keyword>
<dbReference type="Gene3D" id="3.40.50.720">
    <property type="entry name" value="NAD(P)-binding Rossmann-like Domain"/>
    <property type="match status" value="1"/>
</dbReference>
<evidence type="ECO:0000259" key="12">
    <source>
        <dbReference type="Pfam" id="PF00763"/>
    </source>
</evidence>
<dbReference type="Pfam" id="PF02882">
    <property type="entry name" value="THF_DHG_CYH_C"/>
    <property type="match status" value="1"/>
</dbReference>
<dbReference type="GO" id="GO:0004477">
    <property type="term" value="F:methenyltetrahydrofolate cyclohydrolase activity"/>
    <property type="evidence" value="ECO:0007669"/>
    <property type="project" value="UniProtKB-UniRule"/>
</dbReference>
<evidence type="ECO:0000256" key="11">
    <source>
        <dbReference type="HAMAP-Rule" id="MF_01576"/>
    </source>
</evidence>
<proteinExistence type="inferred from homology"/>
<evidence type="ECO:0000256" key="7">
    <source>
        <dbReference type="ARBA" id="ARBA00023002"/>
    </source>
</evidence>
<comment type="subunit">
    <text evidence="11">Homodimer.</text>
</comment>
<keyword evidence="4 11" id="KW-0658">Purine biosynthesis</keyword>
<dbReference type="EC" id="1.5.1.5" evidence="11"/>
<comment type="catalytic activity">
    <reaction evidence="11">
        <text>(6R)-5,10-methylene-5,6,7,8-tetrahydrofolate + NADP(+) = (6R)-5,10-methenyltetrahydrofolate + NADPH</text>
        <dbReference type="Rhea" id="RHEA:22812"/>
        <dbReference type="ChEBI" id="CHEBI:15636"/>
        <dbReference type="ChEBI" id="CHEBI:57455"/>
        <dbReference type="ChEBI" id="CHEBI:57783"/>
        <dbReference type="ChEBI" id="CHEBI:58349"/>
        <dbReference type="EC" id="1.5.1.5"/>
    </reaction>
</comment>
<dbReference type="EMBL" id="JAOSHN010000016">
    <property type="protein sequence ID" value="MCU7380928.1"/>
    <property type="molecule type" value="Genomic_DNA"/>
</dbReference>
<accession>A0A9J6QZL7</accession>
<keyword evidence="5 11" id="KW-0378">Hydrolase</keyword>